<evidence type="ECO:0000256" key="2">
    <source>
        <dbReference type="ARBA" id="ARBA00008929"/>
    </source>
</evidence>
<feature type="transmembrane region" description="Helical" evidence="7">
    <location>
        <begin position="109"/>
        <end position="132"/>
    </location>
</feature>
<dbReference type="EMBL" id="QICC01000035">
    <property type="protein sequence ID" value="RNM41480.1"/>
    <property type="molecule type" value="Genomic_DNA"/>
</dbReference>
<keyword evidence="3" id="KW-1003">Cell membrane</keyword>
<comment type="similarity">
    <text evidence="2">Belongs to the NrfD family.</text>
</comment>
<evidence type="ECO:0000313" key="8">
    <source>
        <dbReference type="EMBL" id="RDB70720.1"/>
    </source>
</evidence>
<reference evidence="9" key="3">
    <citation type="journal article" date="2019" name="Microbiol. Resour. Announc.">
        <title>Draft Genome Sequences of Type Strains of Gordonibacter faecihominis, Paraeggerthella hongkongensis, Parvibacter caecicola,Slackia equolifaciens, Slackia faecicanis, and Slackia isoflavoniconvertens.</title>
        <authorList>
            <person name="Danylec N."/>
            <person name="Stoll D.A."/>
            <person name="Dotsch A."/>
            <person name="Huch M."/>
        </authorList>
    </citation>
    <scope>NUCLEOTIDE SEQUENCE</scope>
    <source>
        <strain evidence="9">DSM 16107</strain>
    </source>
</reference>
<feature type="transmembrane region" description="Helical" evidence="7">
    <location>
        <begin position="226"/>
        <end position="246"/>
    </location>
</feature>
<reference evidence="11" key="2">
    <citation type="submission" date="2018-05" db="EMBL/GenBank/DDBJ databases">
        <title>Genome Sequencing of selected type strains of the family Eggerthellaceae.</title>
        <authorList>
            <person name="Danylec N."/>
            <person name="Stoll D.A."/>
            <person name="Doetsch A."/>
            <person name="Huch M."/>
        </authorList>
    </citation>
    <scope>NUCLEOTIDE SEQUENCE [LARGE SCALE GENOMIC DNA]</scope>
    <source>
        <strain evidence="11">DSM 16107</strain>
    </source>
</reference>
<sequence length="302" mass="31223">MEVQWSLVFFAAFICWGAGTYLATVLFRELFKAPERVVGPAFVLSAVAVVIGAIASMTHLGHLDRIFGVLSNPGSGIFVEGLSSALLVMIVIVYLVAAARKASNGVLRVLAIVGVVPALVAAFSVGSSYLMAARPAWNVYALPLLSVATALSMGGVTALAINALTSGKAKDAAVELRIAKRMSASTVLLIAIHAATILVYVMTVAAAPFQDETRSATRMLAGDTAVLFWVAVVALGVIAPLIAALMQNRKSSVASASGEAVGRSSMGYLLAAAVACSVIAVIAFRVIMFTLGSSIINFGFTL</sequence>
<comment type="caution">
    <text evidence="9">The sequence shown here is derived from an EMBL/GenBank/DDBJ whole genome shotgun (WGS) entry which is preliminary data.</text>
</comment>
<dbReference type="RefSeq" id="WP_114545270.1">
    <property type="nucleotide sequence ID" value="NZ_PPTT01000004.1"/>
</dbReference>
<feature type="transmembrane region" description="Helical" evidence="7">
    <location>
        <begin position="37"/>
        <end position="57"/>
    </location>
</feature>
<evidence type="ECO:0000256" key="6">
    <source>
        <dbReference type="ARBA" id="ARBA00023136"/>
    </source>
</evidence>
<comment type="subcellular location">
    <subcellularLocation>
        <location evidence="1">Cell membrane</location>
        <topology evidence="1">Multi-pass membrane protein</topology>
    </subcellularLocation>
</comment>
<dbReference type="Pfam" id="PF03916">
    <property type="entry name" value="NrfD"/>
    <property type="match status" value="1"/>
</dbReference>
<organism evidence="9 11">
    <name type="scientific">Eggerthella sinensis</name>
    <dbReference type="NCBI Taxonomy" id="242230"/>
    <lineage>
        <taxon>Bacteria</taxon>
        <taxon>Bacillati</taxon>
        <taxon>Actinomycetota</taxon>
        <taxon>Coriobacteriia</taxon>
        <taxon>Eggerthellales</taxon>
        <taxon>Eggerthellaceae</taxon>
        <taxon>Eggerthella</taxon>
    </lineage>
</organism>
<dbReference type="InterPro" id="IPR005614">
    <property type="entry name" value="NrfD-like"/>
</dbReference>
<dbReference type="AlphaFoldDB" id="A0A3N0IYJ4"/>
<reference evidence="8 10" key="1">
    <citation type="journal article" date="2018" name="Elife">
        <title>Discovery and characterization of a prevalent human gut bacterial enzyme sufficient for the inactivation of a family of plant toxins.</title>
        <authorList>
            <person name="Koppel N."/>
            <person name="Bisanz J.E."/>
            <person name="Pandelia M.E."/>
            <person name="Turnbaugh P.J."/>
            <person name="Balskus E.P."/>
        </authorList>
    </citation>
    <scope>NUCLEOTIDE SEQUENCE [LARGE SCALE GENOMIC DNA]</scope>
    <source>
        <strain evidence="8 10">DSM 16107</strain>
    </source>
</reference>
<dbReference type="EMBL" id="PPTT01000004">
    <property type="protein sequence ID" value="RDB70720.1"/>
    <property type="molecule type" value="Genomic_DNA"/>
</dbReference>
<dbReference type="Proteomes" id="UP000270112">
    <property type="component" value="Unassembled WGS sequence"/>
</dbReference>
<dbReference type="OrthoDB" id="3173194at2"/>
<feature type="transmembrane region" description="Helical" evidence="7">
    <location>
        <begin position="144"/>
        <end position="165"/>
    </location>
</feature>
<evidence type="ECO:0000256" key="5">
    <source>
        <dbReference type="ARBA" id="ARBA00022989"/>
    </source>
</evidence>
<keyword evidence="5 7" id="KW-1133">Transmembrane helix</keyword>
<feature type="transmembrane region" description="Helical" evidence="7">
    <location>
        <begin position="186"/>
        <end position="206"/>
    </location>
</feature>
<evidence type="ECO:0000313" key="11">
    <source>
        <dbReference type="Proteomes" id="UP000270112"/>
    </source>
</evidence>
<keyword evidence="4 7" id="KW-0812">Transmembrane</keyword>
<feature type="transmembrane region" description="Helical" evidence="7">
    <location>
        <begin position="77"/>
        <end position="97"/>
    </location>
</feature>
<evidence type="ECO:0008006" key="12">
    <source>
        <dbReference type="Google" id="ProtNLM"/>
    </source>
</evidence>
<evidence type="ECO:0000256" key="4">
    <source>
        <dbReference type="ARBA" id="ARBA00022692"/>
    </source>
</evidence>
<dbReference type="Proteomes" id="UP000253817">
    <property type="component" value="Unassembled WGS sequence"/>
</dbReference>
<feature type="transmembrane region" description="Helical" evidence="7">
    <location>
        <begin position="267"/>
        <end position="296"/>
    </location>
</feature>
<feature type="transmembrane region" description="Helical" evidence="7">
    <location>
        <begin position="6"/>
        <end position="25"/>
    </location>
</feature>
<keyword evidence="10" id="KW-1185">Reference proteome</keyword>
<gene>
    <name evidence="8" type="ORF">C1876_03140</name>
    <name evidence="9" type="ORF">DMP09_09400</name>
</gene>
<proteinExistence type="inferred from homology"/>
<evidence type="ECO:0000313" key="10">
    <source>
        <dbReference type="Proteomes" id="UP000253817"/>
    </source>
</evidence>
<name>A0A3N0IYJ4_9ACTN</name>
<keyword evidence="6 7" id="KW-0472">Membrane</keyword>
<protein>
    <recommendedName>
        <fullName evidence="12">DMSO reductase</fullName>
    </recommendedName>
</protein>
<dbReference type="GO" id="GO:0005886">
    <property type="term" value="C:plasma membrane"/>
    <property type="evidence" value="ECO:0007669"/>
    <property type="project" value="UniProtKB-SubCell"/>
</dbReference>
<evidence type="ECO:0000256" key="1">
    <source>
        <dbReference type="ARBA" id="ARBA00004651"/>
    </source>
</evidence>
<evidence type="ECO:0000256" key="7">
    <source>
        <dbReference type="SAM" id="Phobius"/>
    </source>
</evidence>
<evidence type="ECO:0000313" key="9">
    <source>
        <dbReference type="EMBL" id="RNM41480.1"/>
    </source>
</evidence>
<evidence type="ECO:0000256" key="3">
    <source>
        <dbReference type="ARBA" id="ARBA00022475"/>
    </source>
</evidence>
<accession>A0A3N0IYJ4</accession>